<keyword evidence="2" id="KW-0732">Signal</keyword>
<dbReference type="InterPro" id="IPR036312">
    <property type="entry name" value="Bifun_inhib/LTP/seed_sf"/>
</dbReference>
<organism evidence="4">
    <name type="scientific">Triticum urartu</name>
    <name type="common">Red wild einkorn</name>
    <name type="synonym">Crithodium urartu</name>
    <dbReference type="NCBI Taxonomy" id="4572"/>
    <lineage>
        <taxon>Eukaryota</taxon>
        <taxon>Viridiplantae</taxon>
        <taxon>Streptophyta</taxon>
        <taxon>Embryophyta</taxon>
        <taxon>Tracheophyta</taxon>
        <taxon>Spermatophyta</taxon>
        <taxon>Magnoliopsida</taxon>
        <taxon>Liliopsida</taxon>
        <taxon>Poales</taxon>
        <taxon>Poaceae</taxon>
        <taxon>BOP clade</taxon>
        <taxon>Pooideae</taxon>
        <taxon>Triticodae</taxon>
        <taxon>Triticeae</taxon>
        <taxon>Triticinae</taxon>
        <taxon>Triticum</taxon>
    </lineage>
</organism>
<feature type="domain" description="Bifunctional inhibitor/plant lipid transfer protein/seed storage helical" evidence="3">
    <location>
        <begin position="135"/>
        <end position="218"/>
    </location>
</feature>
<dbReference type="InterPro" id="IPR016140">
    <property type="entry name" value="Bifunc_inhib/LTP/seed_store"/>
</dbReference>
<feature type="region of interest" description="Disordered" evidence="1">
    <location>
        <begin position="259"/>
        <end position="328"/>
    </location>
</feature>
<name>M7YUN3_TRIUA</name>
<feature type="signal peptide" evidence="2">
    <location>
        <begin position="1"/>
        <end position="16"/>
    </location>
</feature>
<evidence type="ECO:0000313" key="4">
    <source>
        <dbReference type="EMBL" id="EMS51262.1"/>
    </source>
</evidence>
<evidence type="ECO:0000256" key="2">
    <source>
        <dbReference type="SAM" id="SignalP"/>
    </source>
</evidence>
<feature type="compositionally biased region" description="Basic residues" evidence="1">
    <location>
        <begin position="309"/>
        <end position="328"/>
    </location>
</feature>
<dbReference type="SUPFAM" id="SSF47699">
    <property type="entry name" value="Bifunctional inhibitor/lipid-transfer protein/seed storage 2S albumin"/>
    <property type="match status" value="1"/>
</dbReference>
<dbReference type="EMBL" id="KD221998">
    <property type="protein sequence ID" value="EMS51262.1"/>
    <property type="molecule type" value="Genomic_DNA"/>
</dbReference>
<feature type="compositionally biased region" description="Polar residues" evidence="1">
    <location>
        <begin position="266"/>
        <end position="287"/>
    </location>
</feature>
<gene>
    <name evidence="4" type="ORF">TRIUR3_13218</name>
</gene>
<feature type="chain" id="PRO_5009705195" description="Bifunctional inhibitor/plant lipid transfer protein/seed storage helical domain-containing protein" evidence="2">
    <location>
        <begin position="17"/>
        <end position="328"/>
    </location>
</feature>
<reference evidence="4" key="1">
    <citation type="journal article" date="2013" name="Nature">
        <title>Draft genome of the wheat A-genome progenitor Triticum urartu.</title>
        <authorList>
            <person name="Ling H.Q."/>
            <person name="Zhao S."/>
            <person name="Liu D."/>
            <person name="Wang J."/>
            <person name="Sun H."/>
            <person name="Zhang C."/>
            <person name="Fan H."/>
            <person name="Li D."/>
            <person name="Dong L."/>
            <person name="Tao Y."/>
            <person name="Gao C."/>
            <person name="Wu H."/>
            <person name="Li Y."/>
            <person name="Cui Y."/>
            <person name="Guo X."/>
            <person name="Zheng S."/>
            <person name="Wang B."/>
            <person name="Yu K."/>
            <person name="Liang Q."/>
            <person name="Yang W."/>
            <person name="Lou X."/>
            <person name="Chen J."/>
            <person name="Feng M."/>
            <person name="Jian J."/>
            <person name="Zhang X."/>
            <person name="Luo G."/>
            <person name="Jiang Y."/>
            <person name="Liu J."/>
            <person name="Wang Z."/>
            <person name="Sha Y."/>
            <person name="Zhang B."/>
            <person name="Wu H."/>
            <person name="Tang D."/>
            <person name="Shen Q."/>
            <person name="Xue P."/>
            <person name="Zou S."/>
            <person name="Wang X."/>
            <person name="Liu X."/>
            <person name="Wang F."/>
            <person name="Yang Y."/>
            <person name="An X."/>
            <person name="Dong Z."/>
            <person name="Zhang K."/>
            <person name="Zhang X."/>
            <person name="Luo M.C."/>
            <person name="Dvorak J."/>
            <person name="Tong Y."/>
            <person name="Wang J."/>
            <person name="Yang H."/>
            <person name="Li Z."/>
            <person name="Wang D."/>
            <person name="Zhang A."/>
            <person name="Wang J."/>
        </authorList>
    </citation>
    <scope>NUCLEOTIDE SEQUENCE</scope>
</reference>
<evidence type="ECO:0000259" key="3">
    <source>
        <dbReference type="Pfam" id="PF14368"/>
    </source>
</evidence>
<protein>
    <recommendedName>
        <fullName evidence="3">Bifunctional inhibitor/plant lipid transfer protein/seed storage helical domain-containing protein</fullName>
    </recommendedName>
</protein>
<accession>M7YUN3</accession>
<sequence length="328" mass="34710">MALLLATALAPLAVDAPRAPSAVGAPLSGTAVASPPPPLPAAAAWGLALEPSCPASFVAAHVLLSCDPLLPTAGCCNALLGSVPRDDALPCLCAAAHDPDLQRAGYMEGDCCSCQEAHITQTTIPQAGSASHRRIQKEVAGSCDASKLAWDVAVNCVNSLDGEEVKVTPSCCTPFLAAAESRRCFCSFLQELKVELSPISRKDAHLLHRRCGGLHPLPRCFSHRDGRARRRAAGTVGDKVADLGLQAAEIGLEAVAKKLEQKEQDSSSSPPQSAGTRSRGTSMDSSPSSEEDHKEELQEEEEKTSKPQACRHIHHRRRRRSSARSRAL</sequence>
<evidence type="ECO:0000256" key="1">
    <source>
        <dbReference type="SAM" id="MobiDB-lite"/>
    </source>
</evidence>
<dbReference type="Pfam" id="PF14368">
    <property type="entry name" value="LTP_2"/>
    <property type="match status" value="1"/>
</dbReference>
<dbReference type="AlphaFoldDB" id="M7YUN3"/>
<proteinExistence type="predicted"/>